<sequence length="115" mass="12849">MEWEAVGITTIRRAMDAAPPGNSTPGATATTVAHAEFAHATRTETAVSMGCHEEGIGGSYRQGRSADEQNGNNDFRYWFHFTRNGLVHTRIYFKVSSKKSVRVCSPYWKVDESRH</sequence>
<protein>
    <submittedName>
        <fullName evidence="1">Uncharacterized protein</fullName>
    </submittedName>
</protein>
<reference evidence="1" key="1">
    <citation type="submission" date="2019-02" db="EMBL/GenBank/DDBJ databases">
        <authorList>
            <person name="Gruber-Vodicka R. H."/>
            <person name="Seah K. B. B."/>
        </authorList>
    </citation>
    <scope>NUCLEOTIDE SEQUENCE</scope>
    <source>
        <strain evidence="1">BECK_BZ131</strain>
    </source>
</reference>
<evidence type="ECO:0000313" key="1">
    <source>
        <dbReference type="EMBL" id="VFJ68582.1"/>
    </source>
</evidence>
<gene>
    <name evidence="1" type="ORF">BECKFW1821C_GA0114237_10159</name>
</gene>
<dbReference type="AlphaFoldDB" id="A0A450TLK8"/>
<accession>A0A450TLK8</accession>
<proteinExistence type="predicted"/>
<name>A0A450TLK8_9GAMM</name>
<dbReference type="EMBL" id="CAADFE010000015">
    <property type="protein sequence ID" value="VFJ68582.1"/>
    <property type="molecule type" value="Genomic_DNA"/>
</dbReference>
<organism evidence="1">
    <name type="scientific">Candidatus Kentrum sp. FW</name>
    <dbReference type="NCBI Taxonomy" id="2126338"/>
    <lineage>
        <taxon>Bacteria</taxon>
        <taxon>Pseudomonadati</taxon>
        <taxon>Pseudomonadota</taxon>
        <taxon>Gammaproteobacteria</taxon>
        <taxon>Candidatus Kentrum</taxon>
    </lineage>
</organism>